<keyword evidence="1" id="KW-0547">Nucleotide-binding</keyword>
<evidence type="ECO:0000259" key="3">
    <source>
        <dbReference type="PROSITE" id="PS50975"/>
    </source>
</evidence>
<dbReference type="SMART" id="SM00881">
    <property type="entry name" value="CoA_binding"/>
    <property type="match status" value="1"/>
</dbReference>
<sequence length="1065" mass="110379">MPDQPRRPGAGNPGPGDPAPGTRPTSGSGGTDAPNPGRDARSAAGGPESGGPDAPAPGGPDAPAPSGTSARDARYPASGSSPAGTPKPSGSSSGAAAPAAEGKHRESGSPNGPAQGEPGADPAAGGAASARSGSAGSSVAAGGKAAPGDSAAARPDAADRSSASGETLSPAAGGKRDPYDYPRDWEADVVLSDGGTVHLRPVVPSDADGLVALHGRLSDRTRYFRYFGAYPRIPPRDLERFSTVDHHDRVAFVALLGDDVVAVGRYERLDQGPSAEVAFVVDDKHQGRGLGSILLEHLAAAASECGLRRFVAEVLSENAAMVRVFRDAGYQVSRAIEEGVLHLEFDIDPTEESLAVARSREQAAEARSVHNLLHPGTVAVIGASADPTKVGHVAFANLLAADFAGAVYPVNPEHRSVRGVRAYPSVLDIPDPVDLALVAVPAEAVEAVLDACLAKGVKTLVIVSGGFAESGPLGLHAELRLVGEARAHGMRVVGPNALGVLNTAKDVRLNATLAPRLPKRGRTGFFCQSGALGTAILADAGSRGLGLSTFVSAGNRADVSGNDLLQYWETDPDTDLVLLYLESFGNPRKFARLARRLARSKPIVAVKSGRHAVRPQLAATSAEVDEASVQALFEQAGVVRVESLAQLFDTALVFAHQPLPAGPRIGIVGNSSAIGLLAADTARAEGLRLAFDPVDIGPQAGPDEFATAVREALDSPDTDALIAVFAPPVAIPGAAYARALREAVSEMKQSKPIVSTFLAAEGVPHELAVLSDDGVPTRGSIPSYSSPERAVNALARVVRYAAWRQRPQGTLVRPSGLHVEQAQEIVRELVPEDGSSTLLSDDDVVRLLSCYGVDVVPFRVAASESKAVAAAAELGYPVTLKAVDERLRGRPDFAGVRLDLMSEESVRVAYRDLCAVSGDEDVYVQQMAPKGLSCAIGLQDDPSFGTLVSFGLSGLVSTLLGDRAYRAVPLTDVDAATLIREPRTSPLLTGYRGDEPADLAALQDMVLRVAALAEDNPEVRSLTLDPILASPDGAFVANARLVVGAPPTRPDTGPRRLRHITPVDS</sequence>
<evidence type="ECO:0000256" key="2">
    <source>
        <dbReference type="SAM" id="MobiDB-lite"/>
    </source>
</evidence>
<dbReference type="InterPro" id="IPR003781">
    <property type="entry name" value="CoA-bd"/>
</dbReference>
<feature type="region of interest" description="Disordered" evidence="2">
    <location>
        <begin position="1046"/>
        <end position="1065"/>
    </location>
</feature>
<dbReference type="Proteomes" id="UP000199137">
    <property type="component" value="Unassembled WGS sequence"/>
</dbReference>
<dbReference type="SUPFAM" id="SSF52210">
    <property type="entry name" value="Succinyl-CoA synthetase domains"/>
    <property type="match status" value="2"/>
</dbReference>
<dbReference type="Pfam" id="PF00583">
    <property type="entry name" value="Acetyltransf_1"/>
    <property type="match status" value="1"/>
</dbReference>
<dbReference type="AlphaFoldDB" id="A0A1I5YD52"/>
<feature type="compositionally biased region" description="Low complexity" evidence="2">
    <location>
        <begin position="112"/>
        <end position="165"/>
    </location>
</feature>
<dbReference type="Pfam" id="PF13380">
    <property type="entry name" value="CoA_binding_2"/>
    <property type="match status" value="1"/>
</dbReference>
<feature type="region of interest" description="Disordered" evidence="2">
    <location>
        <begin position="1"/>
        <end position="181"/>
    </location>
</feature>
<feature type="domain" description="ATP-grasp" evidence="3">
    <location>
        <begin position="845"/>
        <end position="890"/>
    </location>
</feature>
<dbReference type="CDD" id="cd04301">
    <property type="entry name" value="NAT_SF"/>
    <property type="match status" value="1"/>
</dbReference>
<dbReference type="InterPro" id="IPR036291">
    <property type="entry name" value="NAD(P)-bd_dom_sf"/>
</dbReference>
<dbReference type="InterPro" id="IPR011761">
    <property type="entry name" value="ATP-grasp"/>
</dbReference>
<proteinExistence type="predicted"/>
<evidence type="ECO:0000256" key="1">
    <source>
        <dbReference type="PROSITE-ProRule" id="PRU00409"/>
    </source>
</evidence>
<feature type="compositionally biased region" description="Low complexity" evidence="2">
    <location>
        <begin position="42"/>
        <end position="53"/>
    </location>
</feature>
<protein>
    <submittedName>
        <fullName evidence="5">Acyl-CoA synthetase (NDP forming)</fullName>
    </submittedName>
</protein>
<dbReference type="EMBL" id="FOWC01000012">
    <property type="protein sequence ID" value="SFQ42103.1"/>
    <property type="molecule type" value="Genomic_DNA"/>
</dbReference>
<evidence type="ECO:0000313" key="5">
    <source>
        <dbReference type="EMBL" id="SFQ42103.1"/>
    </source>
</evidence>
<dbReference type="SUPFAM" id="SSF51735">
    <property type="entry name" value="NAD(P)-binding Rossmann-fold domains"/>
    <property type="match status" value="1"/>
</dbReference>
<dbReference type="PANTHER" id="PTHR42793">
    <property type="entry name" value="COA BINDING DOMAIN CONTAINING PROTEIN"/>
    <property type="match status" value="1"/>
</dbReference>
<dbReference type="InterPro" id="IPR032875">
    <property type="entry name" value="Succ_CoA_lig_flav_dom"/>
</dbReference>
<dbReference type="GO" id="GO:0046872">
    <property type="term" value="F:metal ion binding"/>
    <property type="evidence" value="ECO:0007669"/>
    <property type="project" value="InterPro"/>
</dbReference>
<dbReference type="Gene3D" id="3.30.470.20">
    <property type="entry name" value="ATP-grasp fold, B domain"/>
    <property type="match status" value="1"/>
</dbReference>
<evidence type="ECO:0000259" key="4">
    <source>
        <dbReference type="PROSITE" id="PS51186"/>
    </source>
</evidence>
<organism evidence="5 6">
    <name type="scientific">Amycolatopsis rubida</name>
    <dbReference type="NCBI Taxonomy" id="112413"/>
    <lineage>
        <taxon>Bacteria</taxon>
        <taxon>Bacillati</taxon>
        <taxon>Actinomycetota</taxon>
        <taxon>Actinomycetes</taxon>
        <taxon>Pseudonocardiales</taxon>
        <taxon>Pseudonocardiaceae</taxon>
        <taxon>Amycolatopsis</taxon>
    </lineage>
</organism>
<evidence type="ECO:0000313" key="6">
    <source>
        <dbReference type="Proteomes" id="UP000199137"/>
    </source>
</evidence>
<feature type="domain" description="N-acetyltransferase" evidence="4">
    <location>
        <begin position="197"/>
        <end position="352"/>
    </location>
</feature>
<reference evidence="6" key="1">
    <citation type="submission" date="2016-10" db="EMBL/GenBank/DDBJ databases">
        <authorList>
            <person name="Varghese N."/>
            <person name="Submissions S."/>
        </authorList>
    </citation>
    <scope>NUCLEOTIDE SEQUENCE [LARGE SCALE GENOMIC DNA]</scope>
    <source>
        <strain evidence="6">DSM 44637</strain>
    </source>
</reference>
<dbReference type="GO" id="GO:0016747">
    <property type="term" value="F:acyltransferase activity, transferring groups other than amino-acyl groups"/>
    <property type="evidence" value="ECO:0007669"/>
    <property type="project" value="InterPro"/>
</dbReference>
<name>A0A1I5YD52_9PSEU</name>
<dbReference type="Gene3D" id="3.40.50.720">
    <property type="entry name" value="NAD(P)-binding Rossmann-like Domain"/>
    <property type="match status" value="1"/>
</dbReference>
<feature type="compositionally biased region" description="Pro residues" evidence="2">
    <location>
        <begin position="54"/>
        <end position="63"/>
    </location>
</feature>
<dbReference type="InterPro" id="IPR000182">
    <property type="entry name" value="GNAT_dom"/>
</dbReference>
<dbReference type="Gene3D" id="3.30.1490.20">
    <property type="entry name" value="ATP-grasp fold, A domain"/>
    <property type="match status" value="1"/>
</dbReference>
<dbReference type="Pfam" id="PF13549">
    <property type="entry name" value="ATP-grasp_5"/>
    <property type="match status" value="1"/>
</dbReference>
<dbReference type="InterPro" id="IPR016181">
    <property type="entry name" value="Acyl_CoA_acyltransferase"/>
</dbReference>
<gene>
    <name evidence="5" type="ORF">SAMN05421854_1121</name>
</gene>
<dbReference type="PANTHER" id="PTHR42793:SF1">
    <property type="entry name" value="PEPTIDYL-LYSINE N-ACETYLTRANSFERASE PATZ"/>
    <property type="match status" value="1"/>
</dbReference>
<dbReference type="Pfam" id="PF13607">
    <property type="entry name" value="Succ_CoA_lig"/>
    <property type="match status" value="1"/>
</dbReference>
<dbReference type="PROSITE" id="PS51186">
    <property type="entry name" value="GNAT"/>
    <property type="match status" value="1"/>
</dbReference>
<dbReference type="SUPFAM" id="SSF56059">
    <property type="entry name" value="Glutathione synthetase ATP-binding domain-like"/>
    <property type="match status" value="1"/>
</dbReference>
<dbReference type="Gene3D" id="3.40.630.30">
    <property type="match status" value="1"/>
</dbReference>
<keyword evidence="1" id="KW-0067">ATP-binding</keyword>
<dbReference type="Gene3D" id="3.40.50.261">
    <property type="entry name" value="Succinyl-CoA synthetase domains"/>
    <property type="match status" value="2"/>
</dbReference>
<accession>A0A1I5YD52</accession>
<dbReference type="GO" id="GO:0005524">
    <property type="term" value="F:ATP binding"/>
    <property type="evidence" value="ECO:0007669"/>
    <property type="project" value="UniProtKB-UniRule"/>
</dbReference>
<dbReference type="InterPro" id="IPR016102">
    <property type="entry name" value="Succinyl-CoA_synth-like"/>
</dbReference>
<dbReference type="PROSITE" id="PS50975">
    <property type="entry name" value="ATP_GRASP"/>
    <property type="match status" value="1"/>
</dbReference>
<dbReference type="InterPro" id="IPR013815">
    <property type="entry name" value="ATP_grasp_subdomain_1"/>
</dbReference>
<dbReference type="STRING" id="112413.SAMN05421854_1121"/>
<feature type="compositionally biased region" description="Low complexity" evidence="2">
    <location>
        <begin position="64"/>
        <end position="100"/>
    </location>
</feature>
<dbReference type="SUPFAM" id="SSF55729">
    <property type="entry name" value="Acyl-CoA N-acyltransferases (Nat)"/>
    <property type="match status" value="1"/>
</dbReference>